<gene>
    <name evidence="1" type="ORF">Ahy_A05g022283</name>
</gene>
<evidence type="ECO:0000313" key="2">
    <source>
        <dbReference type="Proteomes" id="UP000289738"/>
    </source>
</evidence>
<dbReference type="STRING" id="3818.A0A445D0A7"/>
<name>A0A445D0A7_ARAHY</name>
<dbReference type="InterPro" id="IPR036854">
    <property type="entry name" value="Photo_II_D1/D2_sf"/>
</dbReference>
<sequence>MILCAYHLVYPNICAAEDPKFETFHTKNILLNAGIHAWMAAQYQPHDNLIFPGEIRPHRNAL</sequence>
<protein>
    <submittedName>
        <fullName evidence="1">Uncharacterized protein</fullName>
    </submittedName>
</protein>
<reference evidence="1 2" key="1">
    <citation type="submission" date="2019-01" db="EMBL/GenBank/DDBJ databases">
        <title>Sequencing of cultivated peanut Arachis hypogaea provides insights into genome evolution and oil improvement.</title>
        <authorList>
            <person name="Chen X."/>
        </authorList>
    </citation>
    <scope>NUCLEOTIDE SEQUENCE [LARGE SCALE GENOMIC DNA]</scope>
    <source>
        <strain evidence="2">cv. Fuhuasheng</strain>
        <tissue evidence="1">Leaves</tissue>
    </source>
</reference>
<comment type="caution">
    <text evidence="1">The sequence shown here is derived from an EMBL/GenBank/DDBJ whole genome shotgun (WGS) entry which is preliminary data.</text>
</comment>
<dbReference type="EMBL" id="SDMP01000005">
    <property type="protein sequence ID" value="RYR56591.1"/>
    <property type="molecule type" value="Genomic_DNA"/>
</dbReference>
<evidence type="ECO:0000313" key="1">
    <source>
        <dbReference type="EMBL" id="RYR56591.1"/>
    </source>
</evidence>
<proteinExistence type="predicted"/>
<accession>A0A445D0A7</accession>
<dbReference type="AlphaFoldDB" id="A0A445D0A7"/>
<organism evidence="1 2">
    <name type="scientific">Arachis hypogaea</name>
    <name type="common">Peanut</name>
    <dbReference type="NCBI Taxonomy" id="3818"/>
    <lineage>
        <taxon>Eukaryota</taxon>
        <taxon>Viridiplantae</taxon>
        <taxon>Streptophyta</taxon>
        <taxon>Embryophyta</taxon>
        <taxon>Tracheophyta</taxon>
        <taxon>Spermatophyta</taxon>
        <taxon>Magnoliopsida</taxon>
        <taxon>eudicotyledons</taxon>
        <taxon>Gunneridae</taxon>
        <taxon>Pentapetalae</taxon>
        <taxon>rosids</taxon>
        <taxon>fabids</taxon>
        <taxon>Fabales</taxon>
        <taxon>Fabaceae</taxon>
        <taxon>Papilionoideae</taxon>
        <taxon>50 kb inversion clade</taxon>
        <taxon>dalbergioids sensu lato</taxon>
        <taxon>Dalbergieae</taxon>
        <taxon>Pterocarpus clade</taxon>
        <taxon>Arachis</taxon>
    </lineage>
</organism>
<dbReference type="SUPFAM" id="SSF81483">
    <property type="entry name" value="Bacterial photosystem II reaction centre, L and M subunits"/>
    <property type="match status" value="1"/>
</dbReference>
<dbReference type="GO" id="GO:0009772">
    <property type="term" value="P:photosynthetic electron transport in photosystem II"/>
    <property type="evidence" value="ECO:0007669"/>
    <property type="project" value="InterPro"/>
</dbReference>
<dbReference type="Proteomes" id="UP000289738">
    <property type="component" value="Chromosome A05"/>
</dbReference>
<keyword evidence="2" id="KW-1185">Reference proteome</keyword>